<dbReference type="PANTHER" id="PTHR22726">
    <property type="entry name" value="METALLOENDOPEPTIDASE OMA1"/>
    <property type="match status" value="1"/>
</dbReference>
<dbReference type="GO" id="GO:0004222">
    <property type="term" value="F:metalloendopeptidase activity"/>
    <property type="evidence" value="ECO:0007669"/>
    <property type="project" value="InterPro"/>
</dbReference>
<keyword evidence="4 6" id="KW-0862">Zinc</keyword>
<dbReference type="AlphaFoldDB" id="A0AAJ0B459"/>
<gene>
    <name evidence="10" type="ORF">QBC47DRAFT_392535</name>
</gene>
<evidence type="ECO:0000256" key="7">
    <source>
        <dbReference type="SAM" id="MobiDB-lite"/>
    </source>
</evidence>
<comment type="similarity">
    <text evidence="6">Belongs to the peptidase M48 family.</text>
</comment>
<dbReference type="Proteomes" id="UP001239445">
    <property type="component" value="Unassembled WGS sequence"/>
</dbReference>
<dbReference type="GO" id="GO:0005743">
    <property type="term" value="C:mitochondrial inner membrane"/>
    <property type="evidence" value="ECO:0007669"/>
    <property type="project" value="TreeGrafter"/>
</dbReference>
<evidence type="ECO:0000256" key="5">
    <source>
        <dbReference type="ARBA" id="ARBA00023049"/>
    </source>
</evidence>
<dbReference type="Pfam" id="PF01435">
    <property type="entry name" value="Peptidase_M48"/>
    <property type="match status" value="1"/>
</dbReference>
<feature type="region of interest" description="Disordered" evidence="7">
    <location>
        <begin position="43"/>
        <end position="77"/>
    </location>
</feature>
<feature type="transmembrane region" description="Helical" evidence="8">
    <location>
        <begin position="254"/>
        <end position="277"/>
    </location>
</feature>
<evidence type="ECO:0000313" key="10">
    <source>
        <dbReference type="EMBL" id="KAK1751232.1"/>
    </source>
</evidence>
<evidence type="ECO:0000256" key="3">
    <source>
        <dbReference type="ARBA" id="ARBA00022801"/>
    </source>
</evidence>
<dbReference type="GO" id="GO:0034982">
    <property type="term" value="P:mitochondrial protein processing"/>
    <property type="evidence" value="ECO:0007669"/>
    <property type="project" value="TreeGrafter"/>
</dbReference>
<protein>
    <submittedName>
        <fullName evidence="10">Mitochondrial metalloendopeptidase OMA1</fullName>
    </submittedName>
</protein>
<evidence type="ECO:0000256" key="1">
    <source>
        <dbReference type="ARBA" id="ARBA00022670"/>
    </source>
</evidence>
<proteinExistence type="inferred from homology"/>
<feature type="transmembrane region" description="Helical" evidence="8">
    <location>
        <begin position="103"/>
        <end position="121"/>
    </location>
</feature>
<keyword evidence="1 6" id="KW-0645">Protease</keyword>
<keyword evidence="5 6" id="KW-0482">Metalloprotease</keyword>
<evidence type="ECO:0000256" key="8">
    <source>
        <dbReference type="SAM" id="Phobius"/>
    </source>
</evidence>
<dbReference type="GO" id="GO:0046872">
    <property type="term" value="F:metal ion binding"/>
    <property type="evidence" value="ECO:0007669"/>
    <property type="project" value="UniProtKB-KW"/>
</dbReference>
<dbReference type="EMBL" id="MU839843">
    <property type="protein sequence ID" value="KAK1751232.1"/>
    <property type="molecule type" value="Genomic_DNA"/>
</dbReference>
<dbReference type="PANTHER" id="PTHR22726:SF1">
    <property type="entry name" value="METALLOENDOPEPTIDASE OMA1, MITOCHONDRIAL"/>
    <property type="match status" value="1"/>
</dbReference>
<feature type="domain" description="Peptidase M48" evidence="9">
    <location>
        <begin position="174"/>
        <end position="354"/>
    </location>
</feature>
<evidence type="ECO:0000259" key="9">
    <source>
        <dbReference type="Pfam" id="PF01435"/>
    </source>
</evidence>
<keyword evidence="3 6" id="KW-0378">Hydrolase</keyword>
<keyword evidence="8" id="KW-0472">Membrane</keyword>
<name>A0AAJ0B459_9PEZI</name>
<accession>A0AAJ0B459</accession>
<comment type="caution">
    <text evidence="10">The sequence shown here is derived from an EMBL/GenBank/DDBJ whole genome shotgun (WGS) entry which is preliminary data.</text>
</comment>
<evidence type="ECO:0000313" key="11">
    <source>
        <dbReference type="Proteomes" id="UP001239445"/>
    </source>
</evidence>
<evidence type="ECO:0000256" key="2">
    <source>
        <dbReference type="ARBA" id="ARBA00022723"/>
    </source>
</evidence>
<evidence type="ECO:0000256" key="6">
    <source>
        <dbReference type="RuleBase" id="RU003983"/>
    </source>
</evidence>
<comment type="cofactor">
    <cofactor evidence="6">
        <name>Zn(2+)</name>
        <dbReference type="ChEBI" id="CHEBI:29105"/>
    </cofactor>
    <text evidence="6">Binds 1 zinc ion per subunit.</text>
</comment>
<dbReference type="InterPro" id="IPR051156">
    <property type="entry name" value="Mito/Outer_Membr_Metalloprot"/>
</dbReference>
<evidence type="ECO:0000256" key="4">
    <source>
        <dbReference type="ARBA" id="ARBA00022833"/>
    </source>
</evidence>
<sequence length="389" mass="43108">MFGACRPALAAATRRPLLLLPHRPIQTPPIRIPALRRPISLLSHHQHHQSKPPRPFSPHNHHHHRSYHTPPSPSREDLHNARLAAARPLVTTSTLRRAARSPGTHLIALLAIAGAFVFYFSNLETVPVSGRTRFNVYSASTVKKAGEMQFRALLYQLERDGAVILPDYDFRVLRVKRVMRKLIPFSGMADENWEIFVIDDPRTANAFVLPGGKVFVFSGILPLARSDSALAAVLGHEVAHNVADHVGERMSQDIGANILLGSAIALLGVFGLAPLLVHFVGSRALEIAFGHPMSRLQESEADYIGLMMMAEACYDPAEAVAFWARMEAAKGEEVPEWLSTHPSNTSRIKRIQEWLPEAMEKRKSSDCQSTMAFADLFKRALSQGIIMVA</sequence>
<dbReference type="Gene3D" id="3.30.2010.10">
    <property type="entry name" value="Metalloproteases ('zincins'), catalytic domain"/>
    <property type="match status" value="1"/>
</dbReference>
<dbReference type="InterPro" id="IPR001915">
    <property type="entry name" value="Peptidase_M48"/>
</dbReference>
<organism evidence="10 11">
    <name type="scientific">Echria macrotheca</name>
    <dbReference type="NCBI Taxonomy" id="438768"/>
    <lineage>
        <taxon>Eukaryota</taxon>
        <taxon>Fungi</taxon>
        <taxon>Dikarya</taxon>
        <taxon>Ascomycota</taxon>
        <taxon>Pezizomycotina</taxon>
        <taxon>Sordariomycetes</taxon>
        <taxon>Sordariomycetidae</taxon>
        <taxon>Sordariales</taxon>
        <taxon>Schizotheciaceae</taxon>
        <taxon>Echria</taxon>
    </lineage>
</organism>
<keyword evidence="2" id="KW-0479">Metal-binding</keyword>
<reference evidence="10" key="1">
    <citation type="submission" date="2023-06" db="EMBL/GenBank/DDBJ databases">
        <title>Genome-scale phylogeny and comparative genomics of the fungal order Sordariales.</title>
        <authorList>
            <consortium name="Lawrence Berkeley National Laboratory"/>
            <person name="Hensen N."/>
            <person name="Bonometti L."/>
            <person name="Westerberg I."/>
            <person name="Brannstrom I.O."/>
            <person name="Guillou S."/>
            <person name="Cros-Aarteil S."/>
            <person name="Calhoun S."/>
            <person name="Haridas S."/>
            <person name="Kuo A."/>
            <person name="Mondo S."/>
            <person name="Pangilinan J."/>
            <person name="Riley R."/>
            <person name="Labutti K."/>
            <person name="Andreopoulos B."/>
            <person name="Lipzen A."/>
            <person name="Chen C."/>
            <person name="Yanf M."/>
            <person name="Daum C."/>
            <person name="Ng V."/>
            <person name="Clum A."/>
            <person name="Steindorff A."/>
            <person name="Ohm R."/>
            <person name="Martin F."/>
            <person name="Silar P."/>
            <person name="Natvig D."/>
            <person name="Lalanne C."/>
            <person name="Gautier V."/>
            <person name="Ament-Velasquez S.L."/>
            <person name="Kruys A."/>
            <person name="Hutchinson M.I."/>
            <person name="Powell A.J."/>
            <person name="Barry K."/>
            <person name="Miller A.N."/>
            <person name="Grigoriev I.V."/>
            <person name="Debuchy R."/>
            <person name="Gladieux P."/>
            <person name="Thoren M.H."/>
            <person name="Johannesson H."/>
        </authorList>
    </citation>
    <scope>NUCLEOTIDE SEQUENCE</scope>
    <source>
        <strain evidence="10">PSN4</strain>
    </source>
</reference>
<keyword evidence="8" id="KW-0812">Transmembrane</keyword>
<keyword evidence="8" id="KW-1133">Transmembrane helix</keyword>
<dbReference type="GO" id="GO:0006515">
    <property type="term" value="P:protein quality control for misfolded or incompletely synthesized proteins"/>
    <property type="evidence" value="ECO:0007669"/>
    <property type="project" value="TreeGrafter"/>
</dbReference>
<keyword evidence="11" id="KW-1185">Reference proteome</keyword>
<dbReference type="CDD" id="cd07331">
    <property type="entry name" value="M48C_Oma1_like"/>
    <property type="match status" value="1"/>
</dbReference>